<sequence>MKTYLDEKGISIPFLLLAVGQAIGSLLAGWFIGTWGYVPCFILYGLVGMLATFISPKKSKMSS</sequence>
<feature type="transmembrane region" description="Helical" evidence="1">
    <location>
        <begin position="36"/>
        <end position="54"/>
    </location>
</feature>
<dbReference type="EMBL" id="NPOA01000014">
    <property type="protein sequence ID" value="PAV28215.1"/>
    <property type="molecule type" value="Genomic_DNA"/>
</dbReference>
<keyword evidence="3" id="KW-1185">Reference proteome</keyword>
<evidence type="ECO:0000313" key="2">
    <source>
        <dbReference type="EMBL" id="PAV28215.1"/>
    </source>
</evidence>
<keyword evidence="1" id="KW-0812">Transmembrane</keyword>
<organism evidence="2 3">
    <name type="scientific">Virgibacillus profundi</name>
    <dbReference type="NCBI Taxonomy" id="2024555"/>
    <lineage>
        <taxon>Bacteria</taxon>
        <taxon>Bacillati</taxon>
        <taxon>Bacillota</taxon>
        <taxon>Bacilli</taxon>
        <taxon>Bacillales</taxon>
        <taxon>Bacillaceae</taxon>
        <taxon>Virgibacillus</taxon>
    </lineage>
</organism>
<name>A0A2A2IAP6_9BACI</name>
<dbReference type="Proteomes" id="UP000218887">
    <property type="component" value="Unassembled WGS sequence"/>
</dbReference>
<evidence type="ECO:0000256" key="1">
    <source>
        <dbReference type="SAM" id="Phobius"/>
    </source>
</evidence>
<accession>A0A2A2IAP6</accession>
<reference evidence="2 3" key="1">
    <citation type="submission" date="2017-08" db="EMBL/GenBank/DDBJ databases">
        <title>Virgibacillus indicus sp. nov. and Virgibacillus profoundi sp. nov, two moderately halophilic bacteria isolated from marine sediment by using the Microfluidic Streak Plate.</title>
        <authorList>
            <person name="Xu B."/>
            <person name="Hu B."/>
            <person name="Wang J."/>
            <person name="Zhu Y."/>
            <person name="Huang L."/>
            <person name="Du W."/>
            <person name="Huang Y."/>
        </authorList>
    </citation>
    <scope>NUCLEOTIDE SEQUENCE [LARGE SCALE GENOMIC DNA]</scope>
    <source>
        <strain evidence="2 3">IO3-P3-H5</strain>
    </source>
</reference>
<dbReference type="SUPFAM" id="SSF103473">
    <property type="entry name" value="MFS general substrate transporter"/>
    <property type="match status" value="1"/>
</dbReference>
<gene>
    <name evidence="2" type="ORF">CIL05_17775</name>
</gene>
<keyword evidence="1" id="KW-0472">Membrane</keyword>
<dbReference type="InterPro" id="IPR036259">
    <property type="entry name" value="MFS_trans_sf"/>
</dbReference>
<dbReference type="Gene3D" id="1.20.1250.20">
    <property type="entry name" value="MFS general substrate transporter like domains"/>
    <property type="match status" value="1"/>
</dbReference>
<evidence type="ECO:0000313" key="3">
    <source>
        <dbReference type="Proteomes" id="UP000218887"/>
    </source>
</evidence>
<proteinExistence type="predicted"/>
<feature type="transmembrane region" description="Helical" evidence="1">
    <location>
        <begin position="12"/>
        <end position="30"/>
    </location>
</feature>
<keyword evidence="1" id="KW-1133">Transmembrane helix</keyword>
<dbReference type="RefSeq" id="WP_206207803.1">
    <property type="nucleotide sequence ID" value="NZ_NPOA01000014.1"/>
</dbReference>
<comment type="caution">
    <text evidence="2">The sequence shown here is derived from an EMBL/GenBank/DDBJ whole genome shotgun (WGS) entry which is preliminary data.</text>
</comment>
<protein>
    <submittedName>
        <fullName evidence="2">Uncharacterized protein</fullName>
    </submittedName>
</protein>
<dbReference type="AlphaFoldDB" id="A0A2A2IAP6"/>